<evidence type="ECO:0008006" key="3">
    <source>
        <dbReference type="Google" id="ProtNLM"/>
    </source>
</evidence>
<proteinExistence type="predicted"/>
<dbReference type="InterPro" id="IPR050796">
    <property type="entry name" value="SCF_F-box_component"/>
</dbReference>
<reference evidence="1" key="2">
    <citation type="submission" date="2022-01" db="EMBL/GenBank/DDBJ databases">
        <authorList>
            <person name="Yamashiro T."/>
            <person name="Shiraishi A."/>
            <person name="Satake H."/>
            <person name="Nakayama K."/>
        </authorList>
    </citation>
    <scope>NUCLEOTIDE SEQUENCE</scope>
</reference>
<dbReference type="PANTHER" id="PTHR31672:SF10">
    <property type="entry name" value="F-BOX DOMAIN-CONTAINING PROTEIN"/>
    <property type="match status" value="1"/>
</dbReference>
<accession>A0ABQ5DIL0</accession>
<gene>
    <name evidence="1" type="ORF">Tco_0937993</name>
</gene>
<name>A0ABQ5DIL0_9ASTR</name>
<evidence type="ECO:0000313" key="2">
    <source>
        <dbReference type="Proteomes" id="UP001151760"/>
    </source>
</evidence>
<sequence length="276" mass="31469">MDIMNRLLVKSLLQFRDVSKQWKFSIDNFEFIRNYGVRESNSCCFNLSYKHDNHGFMYSVDENLAFRHMDSNLNIFSLTPVASSEGVWCFAFGENSMLLLWNPSIKKSVGISVPNYTYQPDSPKMIFGFGICPVTLEPTILKINYPLYTDGPWYVSVSTLSSRTWYNLDYDCLPRESIRIKRAGQAVIDGKIFWIGSERFYNDDGDSVIISGSFDFGNFRFIYAWALEVEVGFVSSCSLLFTIPHPGGGSRSSVSNYELRPYGDAIEAKGELLKAY</sequence>
<dbReference type="EMBL" id="BQNB010015280">
    <property type="protein sequence ID" value="GJT38128.1"/>
    <property type="molecule type" value="Genomic_DNA"/>
</dbReference>
<dbReference type="PANTHER" id="PTHR31672">
    <property type="entry name" value="BNACNNG10540D PROTEIN"/>
    <property type="match status" value="1"/>
</dbReference>
<reference evidence="1" key="1">
    <citation type="journal article" date="2022" name="Int. J. Mol. Sci.">
        <title>Draft Genome of Tanacetum Coccineum: Genomic Comparison of Closely Related Tanacetum-Family Plants.</title>
        <authorList>
            <person name="Yamashiro T."/>
            <person name="Shiraishi A."/>
            <person name="Nakayama K."/>
            <person name="Satake H."/>
        </authorList>
    </citation>
    <scope>NUCLEOTIDE SEQUENCE</scope>
</reference>
<protein>
    <recommendedName>
        <fullName evidence="3">F-box protein</fullName>
    </recommendedName>
</protein>
<comment type="caution">
    <text evidence="1">The sequence shown here is derived from an EMBL/GenBank/DDBJ whole genome shotgun (WGS) entry which is preliminary data.</text>
</comment>
<evidence type="ECO:0000313" key="1">
    <source>
        <dbReference type="EMBL" id="GJT38128.1"/>
    </source>
</evidence>
<keyword evidence="2" id="KW-1185">Reference proteome</keyword>
<organism evidence="1 2">
    <name type="scientific">Tanacetum coccineum</name>
    <dbReference type="NCBI Taxonomy" id="301880"/>
    <lineage>
        <taxon>Eukaryota</taxon>
        <taxon>Viridiplantae</taxon>
        <taxon>Streptophyta</taxon>
        <taxon>Embryophyta</taxon>
        <taxon>Tracheophyta</taxon>
        <taxon>Spermatophyta</taxon>
        <taxon>Magnoliopsida</taxon>
        <taxon>eudicotyledons</taxon>
        <taxon>Gunneridae</taxon>
        <taxon>Pentapetalae</taxon>
        <taxon>asterids</taxon>
        <taxon>campanulids</taxon>
        <taxon>Asterales</taxon>
        <taxon>Asteraceae</taxon>
        <taxon>Asteroideae</taxon>
        <taxon>Anthemideae</taxon>
        <taxon>Anthemidinae</taxon>
        <taxon>Tanacetum</taxon>
    </lineage>
</organism>
<dbReference type="Proteomes" id="UP001151760">
    <property type="component" value="Unassembled WGS sequence"/>
</dbReference>